<reference evidence="3" key="7">
    <citation type="submission" date="2023-01" db="EMBL/GenBank/DDBJ databases">
        <title>Human gut microbiome strain richness.</title>
        <authorList>
            <person name="Chen-Liaw A."/>
        </authorList>
    </citation>
    <scope>NUCLEOTIDE SEQUENCE</scope>
    <source>
        <strain evidence="4">1001095st1_G4_1001095IJ_161003</strain>
        <strain evidence="3">1001283st1_B9_1001283B150217_161031</strain>
    </source>
</reference>
<dbReference type="Proteomes" id="UP000308186">
    <property type="component" value="Unassembled WGS sequence"/>
</dbReference>
<evidence type="ECO:0000313" key="5">
    <source>
        <dbReference type="EMBL" id="MTR28760.1"/>
    </source>
</evidence>
<evidence type="ECO:0000313" key="6">
    <source>
        <dbReference type="EMBL" id="PZD56239.1"/>
    </source>
</evidence>
<dbReference type="EMBL" id="CP054153">
    <property type="protein sequence ID" value="QMI51342.1"/>
    <property type="molecule type" value="Genomic_DNA"/>
</dbReference>
<dbReference type="Proteomes" id="UP001212483">
    <property type="component" value="Unassembled WGS sequence"/>
</dbReference>
<evidence type="ECO:0000256" key="1">
    <source>
        <dbReference type="SAM" id="Phobius"/>
    </source>
</evidence>
<dbReference type="EMBL" id="JAQMJO010000009">
    <property type="protein sequence ID" value="MDB8606650.1"/>
    <property type="molecule type" value="Genomic_DNA"/>
</dbReference>
<gene>
    <name evidence="3" type="primary">asp4</name>
    <name evidence="7" type="ORF">BSR19_07375</name>
    <name evidence="6" type="ORF">CKU37_05745</name>
    <name evidence="2" type="ORF">DL07_02345</name>
    <name evidence="9" type="ORF">FBF48_09165</name>
    <name evidence="5" type="ORF">GMC65_10585</name>
    <name evidence="8" type="ORF">HRE60_06580</name>
    <name evidence="3" type="ORF">PNU22_09190</name>
    <name evidence="4" type="ORF">PNU26_09240</name>
</gene>
<dbReference type="AlphaFoldDB" id="A0A074IU53"/>
<dbReference type="EMBL" id="VDCW01000012">
    <property type="protein sequence ID" value="TNF66450.1"/>
    <property type="molecule type" value="Genomic_DNA"/>
</dbReference>
<dbReference type="KEGG" id="strs:SSAL8618_07180"/>
<evidence type="ECO:0000313" key="11">
    <source>
        <dbReference type="Proteomes" id="UP000248776"/>
    </source>
</evidence>
<dbReference type="Pfam" id="PF16996">
    <property type="entry name" value="Asp4"/>
    <property type="match status" value="1"/>
</dbReference>
<dbReference type="Proteomes" id="UP000516705">
    <property type="component" value="Chromosome"/>
</dbReference>
<organism evidence="2 10">
    <name type="scientific">Streptococcus salivarius</name>
    <dbReference type="NCBI Taxonomy" id="1304"/>
    <lineage>
        <taxon>Bacteria</taxon>
        <taxon>Bacillati</taxon>
        <taxon>Bacillota</taxon>
        <taxon>Bacilli</taxon>
        <taxon>Lactobacillales</taxon>
        <taxon>Streptococcaceae</taxon>
        <taxon>Streptococcus</taxon>
    </lineage>
</organism>
<dbReference type="EMBL" id="JJMT01000013">
    <property type="protein sequence ID" value="KEO45233.1"/>
    <property type="molecule type" value="Genomic_DNA"/>
</dbReference>
<dbReference type="Proteomes" id="UP000422997">
    <property type="component" value="Chromosome"/>
</dbReference>
<feature type="transmembrane region" description="Helical" evidence="1">
    <location>
        <begin position="38"/>
        <end position="58"/>
    </location>
</feature>
<dbReference type="InterPro" id="IPR031551">
    <property type="entry name" value="Asp4"/>
</dbReference>
<protein>
    <submittedName>
        <fullName evidence="2">Accessory secretory protein Asp4</fullName>
    </submittedName>
    <submittedName>
        <fullName evidence="3">Accessory secretory system protein Asp4</fullName>
    </submittedName>
</protein>
<proteinExistence type="predicted"/>
<evidence type="ECO:0000313" key="9">
    <source>
        <dbReference type="EMBL" id="TNF66450.1"/>
    </source>
</evidence>
<dbReference type="Proteomes" id="UP000248776">
    <property type="component" value="Unassembled WGS sequence"/>
</dbReference>
<reference evidence="2 10" key="1">
    <citation type="submission" date="2014-04" db="EMBL/GenBank/DDBJ databases">
        <title>Variable characteristics of bacteriocin-producing Streptococcus salivarius strains isolated from Malaysian subjects.</title>
        <authorList>
            <person name="Philip K."/>
            <person name="Barbour A."/>
        </authorList>
    </citation>
    <scope>NUCLEOTIDE SEQUENCE [LARGE SCALE GENOMIC DNA]</scope>
    <source>
        <strain evidence="2 10">NU10</strain>
    </source>
</reference>
<name>A0A074IU53_STRSL</name>
<evidence type="ECO:0000313" key="15">
    <source>
        <dbReference type="Proteomes" id="UP000516705"/>
    </source>
</evidence>
<dbReference type="EMBL" id="WMYO01000014">
    <property type="protein sequence ID" value="MTR28760.1"/>
    <property type="molecule type" value="Genomic_DNA"/>
</dbReference>
<accession>A0A074IU53</accession>
<evidence type="ECO:0000313" key="14">
    <source>
        <dbReference type="Proteomes" id="UP000439678"/>
    </source>
</evidence>
<keyword evidence="1" id="KW-0812">Transmembrane</keyword>
<evidence type="ECO:0000313" key="13">
    <source>
        <dbReference type="Proteomes" id="UP000422997"/>
    </source>
</evidence>
<reference evidence="7 13" key="2">
    <citation type="submission" date="2016-11" db="EMBL/GenBank/DDBJ databases">
        <title>The potential of Streptococcus salivarius to inhibit the production of volatile sulphur compounds in the oral cavity.</title>
        <authorList>
            <person name="Sun L."/>
            <person name="Li Z."/>
            <person name="Jin D."/>
            <person name="Zhao H."/>
        </authorList>
    </citation>
    <scope>NUCLEOTIDE SEQUENCE [LARGE SCALE GENOMIC DNA]</scope>
    <source>
        <strain evidence="7 13">ICDC2</strain>
    </source>
</reference>
<evidence type="ECO:0000313" key="7">
    <source>
        <dbReference type="EMBL" id="QGU80946.1"/>
    </source>
</evidence>
<evidence type="ECO:0000313" key="12">
    <source>
        <dbReference type="Proteomes" id="UP000308186"/>
    </source>
</evidence>
<sequence>MSKKDLFYGDVEGRMEELKQKPITKEKETRGEKINKSFSIMLGLVIIIGLIFTLIGLLR</sequence>
<evidence type="ECO:0000313" key="4">
    <source>
        <dbReference type="EMBL" id="MDB8614579.1"/>
    </source>
</evidence>
<evidence type="ECO:0000313" key="10">
    <source>
        <dbReference type="Proteomes" id="UP000027855"/>
    </source>
</evidence>
<dbReference type="EMBL" id="NSIW01000010">
    <property type="protein sequence ID" value="PZD56239.1"/>
    <property type="molecule type" value="Genomic_DNA"/>
</dbReference>
<dbReference type="KEGG" id="ssah:HSISS4_01312"/>
<dbReference type="RefSeq" id="WP_002883547.1">
    <property type="nucleotide sequence ID" value="NZ_BPPT01000011.1"/>
</dbReference>
<evidence type="ECO:0000313" key="8">
    <source>
        <dbReference type="EMBL" id="QMI51342.1"/>
    </source>
</evidence>
<dbReference type="PATRIC" id="fig|1304.173.peg.1400"/>
<evidence type="ECO:0000313" key="3">
    <source>
        <dbReference type="EMBL" id="MDB8606650.1"/>
    </source>
</evidence>
<dbReference type="Proteomes" id="UP001210204">
    <property type="component" value="Unassembled WGS sequence"/>
</dbReference>
<dbReference type="Proteomes" id="UP000439678">
    <property type="component" value="Unassembled WGS sequence"/>
</dbReference>
<reference evidence="6 11" key="3">
    <citation type="submission" date="2017-08" db="EMBL/GenBank/DDBJ databases">
        <title>Streptococcus salivarius strain HS0302 Genome.</title>
        <authorList>
            <person name="Smith J."/>
            <person name="Deng P."/>
            <person name="Geng M."/>
        </authorList>
    </citation>
    <scope>NUCLEOTIDE SEQUENCE [LARGE SCALE GENOMIC DNA]</scope>
    <source>
        <strain evidence="6 11">HS0302</strain>
    </source>
</reference>
<keyword evidence="1" id="KW-0472">Membrane</keyword>
<dbReference type="EMBL" id="JAQMJT010000012">
    <property type="protein sequence ID" value="MDB8614579.1"/>
    <property type="molecule type" value="Genomic_DNA"/>
</dbReference>
<keyword evidence="1" id="KW-1133">Transmembrane helix</keyword>
<reference evidence="9 12" key="5">
    <citation type="submission" date="2019-06" db="EMBL/GenBank/DDBJ databases">
        <title>Genome Announcement To Ensure Probiotic Safety of Streptococcus salivarius UBSS01.</title>
        <authorList>
            <person name="Sulthana A."/>
            <person name="Lakshmi S.G."/>
            <person name="Madempudi R.S."/>
        </authorList>
    </citation>
    <scope>NUCLEOTIDE SEQUENCE [LARGE SCALE GENOMIC DNA]</scope>
    <source>
        <strain evidence="9 12">UBSS01</strain>
    </source>
</reference>
<reference evidence="8 15" key="6">
    <citation type="journal article" date="2020" name="Microbiol. Resour. Announc.">
        <title>Complete Genome Sequence of Streptococcus salivarius DB-B5, a Novel Probiotic Candidate Isolated from the Supragingival Plaque of a Healthy Female Subject.</title>
        <authorList>
            <person name="Fields F.R."/>
            <person name="Li X."/>
            <person name="Navarre W.W."/>
            <person name="Naito M."/>
        </authorList>
    </citation>
    <scope>NUCLEOTIDE SEQUENCE [LARGE SCALE GENOMIC DNA]</scope>
    <source>
        <strain evidence="8 15">DB-B5</strain>
    </source>
</reference>
<evidence type="ECO:0000313" key="2">
    <source>
        <dbReference type="EMBL" id="KEO45233.1"/>
    </source>
</evidence>
<reference evidence="5 14" key="4">
    <citation type="journal article" date="2019" name="Nat. Med.">
        <title>A library of human gut bacterial isolates paired with longitudinal multiomics data enables mechanistic microbiome research.</title>
        <authorList>
            <person name="Poyet M."/>
            <person name="Groussin M."/>
            <person name="Gibbons S.M."/>
            <person name="Avila-Pacheco J."/>
            <person name="Jiang X."/>
            <person name="Kearney S.M."/>
            <person name="Perrotta A.R."/>
            <person name="Berdy B."/>
            <person name="Zhao S."/>
            <person name="Lieberman T.D."/>
            <person name="Swanson P.K."/>
            <person name="Smith M."/>
            <person name="Roesemann S."/>
            <person name="Alexander J.E."/>
            <person name="Rich S.A."/>
            <person name="Livny J."/>
            <person name="Vlamakis H."/>
            <person name="Clish C."/>
            <person name="Bullock K."/>
            <person name="Deik A."/>
            <person name="Scott J."/>
            <person name="Pierce K.A."/>
            <person name="Xavier R.J."/>
            <person name="Alm E.J."/>
        </authorList>
    </citation>
    <scope>NUCLEOTIDE SEQUENCE [LARGE SCALE GENOMIC DNA]</scope>
    <source>
        <strain evidence="5 14">BIOML-A4</strain>
    </source>
</reference>
<dbReference type="EMBL" id="CP018187">
    <property type="protein sequence ID" value="QGU80946.1"/>
    <property type="molecule type" value="Genomic_DNA"/>
</dbReference>
<dbReference type="GeneID" id="93792592"/>
<dbReference type="Proteomes" id="UP000027855">
    <property type="component" value="Unassembled WGS sequence"/>
</dbReference>